<dbReference type="PANTHER" id="PTHR30201:SF2">
    <property type="entry name" value="2-(5''-TRIPHOSPHORIBOSYL)-3'-DEPHOSPHOCOENZYME-A SYNTHASE"/>
    <property type="match status" value="1"/>
</dbReference>
<comment type="catalytic activity">
    <reaction evidence="1 5">
        <text>3'-dephospho-CoA + ATP = 2'-(5''-triphospho-alpha-D-ribosyl)-3'-dephospho-CoA + adenine</text>
        <dbReference type="Rhea" id="RHEA:15117"/>
        <dbReference type="ChEBI" id="CHEBI:16708"/>
        <dbReference type="ChEBI" id="CHEBI:30616"/>
        <dbReference type="ChEBI" id="CHEBI:57328"/>
        <dbReference type="ChEBI" id="CHEBI:61378"/>
        <dbReference type="EC" id="2.4.2.52"/>
    </reaction>
</comment>
<evidence type="ECO:0000313" key="6">
    <source>
        <dbReference type="EMBL" id="EEJ72696.1"/>
    </source>
</evidence>
<comment type="similarity">
    <text evidence="5">Belongs to the CitG/MdcB family.</text>
</comment>
<dbReference type="GO" id="GO:0051191">
    <property type="term" value="P:prosthetic group biosynthetic process"/>
    <property type="evidence" value="ECO:0007669"/>
    <property type="project" value="TreeGrafter"/>
</dbReference>
<dbReference type="GO" id="GO:0046917">
    <property type="term" value="F:triphosphoribosyl-dephospho-CoA synthase activity"/>
    <property type="evidence" value="ECO:0007669"/>
    <property type="project" value="UniProtKB-UniRule"/>
</dbReference>
<dbReference type="eggNOG" id="COG1767">
    <property type="taxonomic scope" value="Bacteria"/>
</dbReference>
<evidence type="ECO:0000256" key="5">
    <source>
        <dbReference type="HAMAP-Rule" id="MF_00397"/>
    </source>
</evidence>
<dbReference type="Gene3D" id="1.10.4200.10">
    <property type="entry name" value="Triphosphoribosyl-dephospho-CoA protein"/>
    <property type="match status" value="1"/>
</dbReference>
<name>C2EL46_9LACO</name>
<dbReference type="NCBIfam" id="NF002315">
    <property type="entry name" value="PRK01237.1"/>
    <property type="match status" value="1"/>
</dbReference>
<dbReference type="Pfam" id="PF01874">
    <property type="entry name" value="CitG"/>
    <property type="match status" value="1"/>
</dbReference>
<dbReference type="InterPro" id="IPR002736">
    <property type="entry name" value="CitG"/>
</dbReference>
<accession>C2EL46</accession>
<keyword evidence="7" id="KW-1185">Reference proteome</keyword>
<keyword evidence="4 5" id="KW-0067">ATP-binding</keyword>
<dbReference type="AlphaFoldDB" id="C2EL46"/>
<evidence type="ECO:0000313" key="7">
    <source>
        <dbReference type="Proteomes" id="UP000005583"/>
    </source>
</evidence>
<keyword evidence="6" id="KW-0328">Glycosyltransferase</keyword>
<dbReference type="InterPro" id="IPR017551">
    <property type="entry name" value="TriPribosyl-deP-CoA_syn_CitG"/>
</dbReference>
<keyword evidence="2 5" id="KW-0808">Transferase</keyword>
<reference evidence="6 7" key="1">
    <citation type="submission" date="2009-01" db="EMBL/GenBank/DDBJ databases">
        <authorList>
            <person name="Qin X."/>
            <person name="Bachman B."/>
            <person name="Battles P."/>
            <person name="Bell A."/>
            <person name="Bess C."/>
            <person name="Bickham C."/>
            <person name="Chaboub L."/>
            <person name="Chen D."/>
            <person name="Coyle M."/>
            <person name="Deiros D.R."/>
            <person name="Dinh H."/>
            <person name="Forbes L."/>
            <person name="Fowler G."/>
            <person name="Francisco L."/>
            <person name="Fu Q."/>
            <person name="Gubbala S."/>
            <person name="Hale W."/>
            <person name="Han Y."/>
            <person name="Hemphill L."/>
            <person name="Highlander S.K."/>
            <person name="Hirani K."/>
            <person name="Hogues M."/>
            <person name="Jackson L."/>
            <person name="Jakkamsetti A."/>
            <person name="Javaid M."/>
            <person name="Jiang H."/>
            <person name="Korchina V."/>
            <person name="Kovar C."/>
            <person name="Lara F."/>
            <person name="Lee S."/>
            <person name="Mata R."/>
            <person name="Mathew T."/>
            <person name="Moen C."/>
            <person name="Morales K."/>
            <person name="Munidasa M."/>
            <person name="Nazareth L."/>
            <person name="Ngo R."/>
            <person name="Nguyen L."/>
            <person name="Okwuonu G."/>
            <person name="Ongeri F."/>
            <person name="Patil S."/>
            <person name="Petrosino J."/>
            <person name="Pham C."/>
            <person name="Pham P."/>
            <person name="Pu L.-L."/>
            <person name="Puazo M."/>
            <person name="Raj R."/>
            <person name="Reid J."/>
            <person name="Rouhana J."/>
            <person name="Saada N."/>
            <person name="Shang Y."/>
            <person name="Simmons D."/>
            <person name="Thornton R."/>
            <person name="Warren J."/>
            <person name="Weissenberger G."/>
            <person name="Zhang J."/>
            <person name="Zhang L."/>
            <person name="Zhou C."/>
            <person name="Zhu D."/>
            <person name="Muzny D."/>
            <person name="Worley K."/>
            <person name="Gibbs R."/>
        </authorList>
    </citation>
    <scope>NUCLEOTIDE SEQUENCE [LARGE SCALE GENOMIC DNA]</scope>
    <source>
        <strain evidence="6 7">DSM 16047</strain>
    </source>
</reference>
<evidence type="ECO:0000256" key="1">
    <source>
        <dbReference type="ARBA" id="ARBA00001210"/>
    </source>
</evidence>
<evidence type="ECO:0000256" key="3">
    <source>
        <dbReference type="ARBA" id="ARBA00022741"/>
    </source>
</evidence>
<dbReference type="HOGENOM" id="CLU_056179_1_0_9"/>
<evidence type="ECO:0000256" key="4">
    <source>
        <dbReference type="ARBA" id="ARBA00022840"/>
    </source>
</evidence>
<keyword evidence="3 5" id="KW-0547">Nucleotide-binding</keyword>
<dbReference type="GO" id="GO:0016757">
    <property type="term" value="F:glycosyltransferase activity"/>
    <property type="evidence" value="ECO:0007669"/>
    <property type="project" value="UniProtKB-KW"/>
</dbReference>
<sequence length="277" mass="30984">MRECMAPHEIAQNAEKALLYEVVTNPKPGLVDPVDNGPHPDMNVYLFINSSLSLDDYFEEAAKIGYNFDNNDLRQMFILLRQAGIKAEKSMFKATQNINTHKGAIFSLGLFVCASSYCQKHSDIDEFTVIQAMTRGLVKHDLGQKNETAGERQFLKYGKGGVRAEAEAGYPLVKEIALPFLAQTTGDLNTRLLDTLMKIVSQIEDSNLIKRAGGIEVIQWAHKQAEKYLTLGGYQTENGKEFLLNLNQIFKKRNYSLGGSADLLIITIFMALQKDII</sequence>
<organism evidence="6 7">
    <name type="scientific">Lactobacillus ultunensis DSM 16047</name>
    <dbReference type="NCBI Taxonomy" id="525365"/>
    <lineage>
        <taxon>Bacteria</taxon>
        <taxon>Bacillati</taxon>
        <taxon>Bacillota</taxon>
        <taxon>Bacilli</taxon>
        <taxon>Lactobacillales</taxon>
        <taxon>Lactobacillaceae</taxon>
        <taxon>Lactobacillus</taxon>
    </lineage>
</organism>
<dbReference type="PANTHER" id="PTHR30201">
    <property type="entry name" value="TRIPHOSPHORIBOSYL-DEPHOSPHO-COA SYNTHASE"/>
    <property type="match status" value="1"/>
</dbReference>
<dbReference type="Proteomes" id="UP000005583">
    <property type="component" value="Unassembled WGS sequence"/>
</dbReference>
<dbReference type="STRING" id="525365.HMPREF0548_0392"/>
<comment type="caution">
    <text evidence="6">The sequence shown here is derived from an EMBL/GenBank/DDBJ whole genome shotgun (WGS) entry which is preliminary data.</text>
</comment>
<dbReference type="NCBIfam" id="TIGR03125">
    <property type="entry name" value="citrate_citG"/>
    <property type="match status" value="1"/>
</dbReference>
<protein>
    <recommendedName>
        <fullName evidence="5">Probable 2-(5''-triphosphoribosyl)-3'-dephosphocoenzyme-A synthase</fullName>
        <shortName evidence="5">2-(5''-triphosphoribosyl)-3'-dephospho-CoA synthase</shortName>
        <ecNumber evidence="5">2.4.2.52</ecNumber>
    </recommendedName>
</protein>
<proteinExistence type="inferred from homology"/>
<evidence type="ECO:0000256" key="2">
    <source>
        <dbReference type="ARBA" id="ARBA00022679"/>
    </source>
</evidence>
<gene>
    <name evidence="5 6" type="primary">citG</name>
    <name evidence="6" type="ORF">HMPREF0548_0392</name>
</gene>
<dbReference type="HAMAP" id="MF_00397">
    <property type="entry name" value="CitG"/>
    <property type="match status" value="1"/>
</dbReference>
<dbReference type="EMBL" id="ACGU01000016">
    <property type="protein sequence ID" value="EEJ72696.1"/>
    <property type="molecule type" value="Genomic_DNA"/>
</dbReference>
<dbReference type="GO" id="GO:0005524">
    <property type="term" value="F:ATP binding"/>
    <property type="evidence" value="ECO:0007669"/>
    <property type="project" value="UniProtKB-KW"/>
</dbReference>
<dbReference type="EC" id="2.4.2.52" evidence="5"/>